<evidence type="ECO:0000313" key="2">
    <source>
        <dbReference type="Proteomes" id="UP000201670"/>
    </source>
</evidence>
<dbReference type="EMBL" id="HQ337021">
    <property type="protein sequence ID" value="AGN12093.1"/>
    <property type="molecule type" value="Genomic_DNA"/>
</dbReference>
<proteinExistence type="predicted"/>
<keyword evidence="2" id="KW-1185">Reference proteome</keyword>
<dbReference type="KEGG" id="vg:15956836"/>
<dbReference type="GeneID" id="15956836"/>
<sequence>MSQLNVRNLQGNSPDFRVTLDKDSTLSPQGSDIRFITQKWQRIPVGNSKNFLAHRFYPLDLFTAYTGGGGTKGFEDGIRCTLSRETGGNSDSPVGGVALKMALSGNDAYTYSYNNGTDYIVTPARNGQQWTFSVYVKGDRSLSNCMIYIFEVDDSGNYTNFHTSTFGVTTSWQRVSRSATFSNANTTGVCVRMNGPTGSSSGNLWWDGGQLELGLSVGDFVQGADTPKHDANSRETGSIQYNAQTTNLRLYKGNDFVDQAGTSNTGGAVGSFGNGGGFTVAEGARDTSHSAITGTENEILFEGLRYNDGPTGDETLSATSNTRSFLEYVSSTSSSDFAFHTGHSSPGNVSWPQYLAVKVSAYPFGQVINRVRWYKHTNAIGNVNVWGSNQDINRTNFTETGTQWTYIARLHFGGSGSGGEGSQRSQSFTNVYGYRWYMLELMDINSSALSYPSYGTRGGWAMYPVTFDNT</sequence>
<evidence type="ECO:0000313" key="1">
    <source>
        <dbReference type="EMBL" id="AGN12093.1"/>
    </source>
</evidence>
<gene>
    <name evidence="1" type="ORF">PRAG_00155</name>
</gene>
<dbReference type="Proteomes" id="UP000201670">
    <property type="component" value="Segment"/>
</dbReference>
<name>R9S863_9CAUD</name>
<reference evidence="1 2" key="1">
    <citation type="submission" date="2010-10" db="EMBL/GenBank/DDBJ databases">
        <title>The Genome Sequence of Prochlorococcus phage P-SSM3.</title>
        <authorList>
            <consortium name="The Broad Institute Genome Sequencing Platform"/>
            <person name="Henn M.R."/>
            <person name="Sullivan M.S."/>
            <person name="Osburne M.S."/>
            <person name="Levin J."/>
            <person name="Malboeuf C."/>
            <person name="Casali M."/>
            <person name="Russ C."/>
            <person name="Lennon N."/>
            <person name="Chapman S.B."/>
            <person name="Erlich R."/>
            <person name="Young S.K."/>
            <person name="Yandava C."/>
            <person name="Zeng Q."/>
            <person name="Alvarado L."/>
            <person name="Anderson S."/>
            <person name="Berlin A."/>
            <person name="Chen Z."/>
            <person name="Freedman E."/>
            <person name="Gellesch M."/>
            <person name="Goldberg J."/>
            <person name="Green L."/>
            <person name="Griggs A."/>
            <person name="Gujja S."/>
            <person name="Heilman E.R."/>
            <person name="Heiman D."/>
            <person name="Hollinger A."/>
            <person name="Howarth C."/>
            <person name="Larson L."/>
            <person name="Mehta T."/>
            <person name="Pearson M."/>
            <person name="Roberts A."/>
            <person name="Ryan E."/>
            <person name="Saif S."/>
            <person name="Shea T."/>
            <person name="Shenoy N."/>
            <person name="Sisk P."/>
            <person name="Stolte C."/>
            <person name="Sykes S."/>
            <person name="White J."/>
            <person name="Yu Q."/>
            <person name="Coleman M.L."/>
            <person name="Huang K.H."/>
            <person name="Weigele P.R."/>
            <person name="DeFrancesco A.S."/>
            <person name="Kern S.E."/>
            <person name="Thompson L.R."/>
            <person name="Fu R."/>
            <person name="Hombeck B."/>
            <person name="Chisholm S.W."/>
            <person name="Haas B."/>
            <person name="Nusbaum C."/>
            <person name="Birren B."/>
        </authorList>
    </citation>
    <scope>NUCLEOTIDE SEQUENCE [LARGE SCALE GENOMIC DNA]</scope>
    <source>
        <strain evidence="1 2">P-SSM3</strain>
    </source>
</reference>
<protein>
    <submittedName>
        <fullName evidence="1">Uncharacterized protein</fullName>
    </submittedName>
</protein>
<organism evidence="1 2">
    <name type="scientific">Prochlorococcus phage P-SSM3</name>
    <dbReference type="NCBI Taxonomy" id="536453"/>
    <lineage>
        <taxon>Viruses</taxon>
        <taxon>Duplodnaviria</taxon>
        <taxon>Heunggongvirae</taxon>
        <taxon>Uroviricota</taxon>
        <taxon>Caudoviricetes</taxon>
        <taxon>Pantevenvirales</taxon>
        <taxon>Kyanoviridae</taxon>
        <taxon>Ronodorvirus</taxon>
        <taxon>Ronodorvirus pssm3</taxon>
    </lineage>
</organism>
<accession>R9S863</accession>
<dbReference type="RefSeq" id="YP_008130082.1">
    <property type="nucleotide sequence ID" value="NC_021559.1"/>
</dbReference>
<dbReference type="Gene3D" id="2.60.120.260">
    <property type="entry name" value="Galactose-binding domain-like"/>
    <property type="match status" value="1"/>
</dbReference>